<name>A0A0G1HYJ1_9BACT</name>
<dbReference type="EMBL" id="LCIH01000010">
    <property type="protein sequence ID" value="KKT51628.1"/>
    <property type="molecule type" value="Genomic_DNA"/>
</dbReference>
<organism evidence="1 2">
    <name type="scientific">Candidatus Collierbacteria bacterium GW2011_GWB2_44_22</name>
    <dbReference type="NCBI Taxonomy" id="1618387"/>
    <lineage>
        <taxon>Bacteria</taxon>
        <taxon>Candidatus Collieribacteriota</taxon>
    </lineage>
</organism>
<proteinExistence type="predicted"/>
<dbReference type="STRING" id="1618387.UW44_C0010G0066"/>
<accession>A0A0G1HYJ1</accession>
<protein>
    <submittedName>
        <fullName evidence="1">Uncharacterized protein</fullName>
    </submittedName>
</protein>
<dbReference type="AlphaFoldDB" id="A0A0G1HYJ1"/>
<reference evidence="1 2" key="1">
    <citation type="journal article" date="2015" name="Nature">
        <title>rRNA introns, odd ribosomes, and small enigmatic genomes across a large radiation of phyla.</title>
        <authorList>
            <person name="Brown C.T."/>
            <person name="Hug L.A."/>
            <person name="Thomas B.C."/>
            <person name="Sharon I."/>
            <person name="Castelle C.J."/>
            <person name="Singh A."/>
            <person name="Wilkins M.J."/>
            <person name="Williams K.H."/>
            <person name="Banfield J.F."/>
        </authorList>
    </citation>
    <scope>NUCLEOTIDE SEQUENCE [LARGE SCALE GENOMIC DNA]</scope>
</reference>
<dbReference type="Proteomes" id="UP000034006">
    <property type="component" value="Unassembled WGS sequence"/>
</dbReference>
<evidence type="ECO:0000313" key="2">
    <source>
        <dbReference type="Proteomes" id="UP000034006"/>
    </source>
</evidence>
<sequence>MKRFALEGWIQVQFGGSMEKYVHPTIGGCLLIDPSREAIAVCNKSNPTLVEARQCLDDVVKLGGGNDLSPARLLQAEINAVSNRIAPRMVYNHVFKLFGSVQMAHRVYMGFYHDTDGLDKPFWLIARTSSEALEIDRAAALLSSQAPTAIEASTSQTILYYYTGHYSVIKIVIVGHGRGGQGVSWEMNKSPAHGVDADPCLEQIDCCLCGNRSFFLYWPGDYADFMRQAETVFLRHADECEGKIRVRL</sequence>
<comment type="caution">
    <text evidence="1">The sequence shown here is derived from an EMBL/GenBank/DDBJ whole genome shotgun (WGS) entry which is preliminary data.</text>
</comment>
<gene>
    <name evidence="1" type="ORF">UW44_C0010G0066</name>
</gene>
<evidence type="ECO:0000313" key="1">
    <source>
        <dbReference type="EMBL" id="KKT51628.1"/>
    </source>
</evidence>